<evidence type="ECO:0008006" key="4">
    <source>
        <dbReference type="Google" id="ProtNLM"/>
    </source>
</evidence>
<evidence type="ECO:0000256" key="1">
    <source>
        <dbReference type="SAM" id="Phobius"/>
    </source>
</evidence>
<keyword evidence="1" id="KW-0812">Transmembrane</keyword>
<dbReference type="EMBL" id="CP129013">
    <property type="protein sequence ID" value="WLR41463.1"/>
    <property type="molecule type" value="Genomic_DNA"/>
</dbReference>
<dbReference type="RefSeq" id="WP_226541993.1">
    <property type="nucleotide sequence ID" value="NZ_CP129013.1"/>
</dbReference>
<proteinExistence type="predicted"/>
<reference evidence="2 3" key="1">
    <citation type="submission" date="2023-06" db="EMBL/GenBank/DDBJ databases">
        <title>Five Gram-positive bacteria isolated from mangrove sediments in Shenzhen, Guangdong, China.</title>
        <authorList>
            <person name="Yu S."/>
            <person name="Zheng W."/>
            <person name="Huang Y."/>
        </authorList>
    </citation>
    <scope>NUCLEOTIDE SEQUENCE [LARGE SCALE GENOMIC DNA]</scope>
    <source>
        <strain evidence="2 3">SaN35-3</strain>
    </source>
</reference>
<feature type="transmembrane region" description="Helical" evidence="1">
    <location>
        <begin position="100"/>
        <end position="119"/>
    </location>
</feature>
<gene>
    <name evidence="2" type="ORF">LC087_11195</name>
</gene>
<protein>
    <recommendedName>
        <fullName evidence="4">Gram-positive cocci surface proteins LPxTG domain-containing protein</fullName>
    </recommendedName>
</protein>
<dbReference type="Proteomes" id="UP001197974">
    <property type="component" value="Chromosome"/>
</dbReference>
<evidence type="ECO:0000313" key="2">
    <source>
        <dbReference type="EMBL" id="WLR41463.1"/>
    </source>
</evidence>
<accession>A0ABY9JT52</accession>
<keyword evidence="1" id="KW-1133">Transmembrane helix</keyword>
<keyword evidence="1" id="KW-0472">Membrane</keyword>
<sequence>MYACSFIWYKTIRYRYPMKGREADLKWRPVQSISIPSGENVVFWIINRGNQELKVSDFNRHYGTSLYEEVDEKEHKTHEDKIDKTSNQTQAQLPLTATSYSNWLFTGLLLMLFGIDFIFMKRGKE</sequence>
<keyword evidence="3" id="KW-1185">Reference proteome</keyword>
<organism evidence="2 3">
    <name type="scientific">Bacillus carboniphilus</name>
    <dbReference type="NCBI Taxonomy" id="86663"/>
    <lineage>
        <taxon>Bacteria</taxon>
        <taxon>Bacillati</taxon>
        <taxon>Bacillota</taxon>
        <taxon>Bacilli</taxon>
        <taxon>Bacillales</taxon>
        <taxon>Bacillaceae</taxon>
        <taxon>Bacillus</taxon>
    </lineage>
</organism>
<evidence type="ECO:0000313" key="3">
    <source>
        <dbReference type="Proteomes" id="UP001197974"/>
    </source>
</evidence>
<name>A0ABY9JT52_9BACI</name>